<reference evidence="5 6" key="1">
    <citation type="journal article" date="2019" name="Nat. Ecol. Evol.">
        <title>Megaphylogeny resolves global patterns of mushroom evolution.</title>
        <authorList>
            <person name="Varga T."/>
            <person name="Krizsan K."/>
            <person name="Foldi C."/>
            <person name="Dima B."/>
            <person name="Sanchez-Garcia M."/>
            <person name="Sanchez-Ramirez S."/>
            <person name="Szollosi G.J."/>
            <person name="Szarkandi J.G."/>
            <person name="Papp V."/>
            <person name="Albert L."/>
            <person name="Andreopoulos W."/>
            <person name="Angelini C."/>
            <person name="Antonin V."/>
            <person name="Barry K.W."/>
            <person name="Bougher N.L."/>
            <person name="Buchanan P."/>
            <person name="Buyck B."/>
            <person name="Bense V."/>
            <person name="Catcheside P."/>
            <person name="Chovatia M."/>
            <person name="Cooper J."/>
            <person name="Damon W."/>
            <person name="Desjardin D."/>
            <person name="Finy P."/>
            <person name="Geml J."/>
            <person name="Haridas S."/>
            <person name="Hughes K."/>
            <person name="Justo A."/>
            <person name="Karasinski D."/>
            <person name="Kautmanova I."/>
            <person name="Kiss B."/>
            <person name="Kocsube S."/>
            <person name="Kotiranta H."/>
            <person name="LaButti K.M."/>
            <person name="Lechner B.E."/>
            <person name="Liimatainen K."/>
            <person name="Lipzen A."/>
            <person name="Lukacs Z."/>
            <person name="Mihaltcheva S."/>
            <person name="Morgado L.N."/>
            <person name="Niskanen T."/>
            <person name="Noordeloos M.E."/>
            <person name="Ohm R.A."/>
            <person name="Ortiz-Santana B."/>
            <person name="Ovrebo C."/>
            <person name="Racz N."/>
            <person name="Riley R."/>
            <person name="Savchenko A."/>
            <person name="Shiryaev A."/>
            <person name="Soop K."/>
            <person name="Spirin V."/>
            <person name="Szebenyi C."/>
            <person name="Tomsovsky M."/>
            <person name="Tulloss R.E."/>
            <person name="Uehling J."/>
            <person name="Grigoriev I.V."/>
            <person name="Vagvolgyi C."/>
            <person name="Papp T."/>
            <person name="Martin F.M."/>
            <person name="Miettinen O."/>
            <person name="Hibbett D.S."/>
            <person name="Nagy L.G."/>
        </authorList>
    </citation>
    <scope>NUCLEOTIDE SEQUENCE [LARGE SCALE GENOMIC DNA]</scope>
    <source>
        <strain evidence="5 6">CBS 962.96</strain>
    </source>
</reference>
<dbReference type="Proteomes" id="UP000297245">
    <property type="component" value="Unassembled WGS sequence"/>
</dbReference>
<evidence type="ECO:0000313" key="6">
    <source>
        <dbReference type="Proteomes" id="UP000297245"/>
    </source>
</evidence>
<feature type="signal peptide" evidence="3">
    <location>
        <begin position="1"/>
        <end position="17"/>
    </location>
</feature>
<comment type="similarity">
    <text evidence="2">Belongs to the AB hydrolase superfamily. Epoxide hydrolase family.</text>
</comment>
<dbReference type="PANTHER" id="PTHR43329">
    <property type="entry name" value="EPOXIDE HYDROLASE"/>
    <property type="match status" value="1"/>
</dbReference>
<proteinExistence type="inferred from homology"/>
<evidence type="ECO:0000256" key="1">
    <source>
        <dbReference type="ARBA" id="ARBA00022801"/>
    </source>
</evidence>
<dbReference type="InterPro" id="IPR029058">
    <property type="entry name" value="AB_hydrolase_fold"/>
</dbReference>
<dbReference type="GO" id="GO:0016787">
    <property type="term" value="F:hydrolase activity"/>
    <property type="evidence" value="ECO:0007669"/>
    <property type="project" value="UniProtKB-KW"/>
</dbReference>
<evidence type="ECO:0000256" key="3">
    <source>
        <dbReference type="SAM" id="SignalP"/>
    </source>
</evidence>
<keyword evidence="3" id="KW-0732">Signal</keyword>
<protein>
    <submittedName>
        <fullName evidence="5">Alpha/beta-hydrolase</fullName>
    </submittedName>
</protein>
<organism evidence="5 6">
    <name type="scientific">Dendrothele bispora (strain CBS 962.96)</name>
    <dbReference type="NCBI Taxonomy" id="1314807"/>
    <lineage>
        <taxon>Eukaryota</taxon>
        <taxon>Fungi</taxon>
        <taxon>Dikarya</taxon>
        <taxon>Basidiomycota</taxon>
        <taxon>Agaricomycotina</taxon>
        <taxon>Agaricomycetes</taxon>
        <taxon>Agaricomycetidae</taxon>
        <taxon>Agaricales</taxon>
        <taxon>Agaricales incertae sedis</taxon>
        <taxon>Dendrothele</taxon>
    </lineage>
</organism>
<dbReference type="PRINTS" id="PR00412">
    <property type="entry name" value="EPOXHYDRLASE"/>
</dbReference>
<keyword evidence="1 5" id="KW-0378">Hydrolase</keyword>
<dbReference type="Pfam" id="PF00561">
    <property type="entry name" value="Abhydrolase_1"/>
    <property type="match status" value="1"/>
</dbReference>
<dbReference type="OrthoDB" id="408373at2759"/>
<sequence length="354" mass="39573">MLSRVLLAFSFVVASLATSLPADLPPFNSSLFKDLNVTRGFTYHYYASPADAGKPTLVFLHGFPSSFYDWRHQVSFFQDKGYGLVVPDMLGYGGTAKPLDPEAYAPSLITKDIIDILDAEGLQQSVLIGHDWGAKIASRLANYFPQYFSSYAFLAVGYIAPDAFALPYPEQNNLSRAVLGYENFGYWDFFSSDGADQIILDNFDSFFDIWFPKDTVLTIKDLAPLGAINSFLRNGRRVTPGDFVTPEERTVQMELLRQEGLAAPLNWYKIMTTSIESDDDQGIPSENAVLKKPVFFGAALRDYIAIAATYIAATLQNSNDTLTIQQYDSGHWVMLEVKDKVNTDLLQWIEGLNY</sequence>
<evidence type="ECO:0000313" key="5">
    <source>
        <dbReference type="EMBL" id="THU80606.1"/>
    </source>
</evidence>
<gene>
    <name evidence="5" type="ORF">K435DRAFT_845043</name>
</gene>
<feature type="domain" description="AB hydrolase-1" evidence="4">
    <location>
        <begin position="55"/>
        <end position="160"/>
    </location>
</feature>
<dbReference type="AlphaFoldDB" id="A0A4S8KX78"/>
<keyword evidence="6" id="KW-1185">Reference proteome</keyword>
<dbReference type="SUPFAM" id="SSF53474">
    <property type="entry name" value="alpha/beta-Hydrolases"/>
    <property type="match status" value="1"/>
</dbReference>
<dbReference type="Gene3D" id="3.40.50.1820">
    <property type="entry name" value="alpha/beta hydrolase"/>
    <property type="match status" value="1"/>
</dbReference>
<feature type="chain" id="PRO_5020362544" evidence="3">
    <location>
        <begin position="18"/>
        <end position="354"/>
    </location>
</feature>
<dbReference type="InterPro" id="IPR000639">
    <property type="entry name" value="Epox_hydrolase-like"/>
</dbReference>
<accession>A0A4S8KX78</accession>
<dbReference type="InterPro" id="IPR000073">
    <property type="entry name" value="AB_hydrolase_1"/>
</dbReference>
<evidence type="ECO:0000256" key="2">
    <source>
        <dbReference type="ARBA" id="ARBA00038334"/>
    </source>
</evidence>
<dbReference type="EMBL" id="ML179889">
    <property type="protein sequence ID" value="THU80606.1"/>
    <property type="molecule type" value="Genomic_DNA"/>
</dbReference>
<name>A0A4S8KX78_DENBC</name>
<evidence type="ECO:0000259" key="4">
    <source>
        <dbReference type="Pfam" id="PF00561"/>
    </source>
</evidence>